<reference evidence="1 2" key="1">
    <citation type="submission" date="2017-12" db="EMBL/GenBank/DDBJ databases">
        <title>Genomes of bacteria within cyanobacterial aggregates.</title>
        <authorList>
            <person name="Cai H."/>
        </authorList>
    </citation>
    <scope>NUCLEOTIDE SEQUENCE [LARGE SCALE GENOMIC DNA]</scope>
    <source>
        <strain evidence="1 2">TH16</strain>
    </source>
</reference>
<dbReference type="AlphaFoldDB" id="A0A2K9NI30"/>
<evidence type="ECO:0000313" key="2">
    <source>
        <dbReference type="Proteomes" id="UP000234752"/>
    </source>
</evidence>
<gene>
    <name evidence="1" type="primary">trbJ</name>
    <name evidence="1" type="ORF">C0V82_20575</name>
</gene>
<evidence type="ECO:0000313" key="1">
    <source>
        <dbReference type="EMBL" id="AUN32711.1"/>
    </source>
</evidence>
<dbReference type="NCBIfam" id="TIGR02780">
    <property type="entry name" value="TrbJ_Ti"/>
    <property type="match status" value="1"/>
</dbReference>
<protein>
    <submittedName>
        <fullName evidence="1">P-type conjugative transfer protein TrbJ</fullName>
    </submittedName>
</protein>
<sequence length="231" mass="25028">MSAKLFAALVAVTLVIGRAEAFTVYDPANYAQNVLQAARALEQINNQIQTLQNQATMLQNMARQLQRLDYSSLGQITSALNRIDGLMIQADSIGFDLAGSDAAWQRTYPGTYRDADAASLEQQADIQLHSARAAYQHTMRVQSGIVTAIQADAPLLADLVNRSQGAAGSLQAQQAGNQLLALSIKQQMQLQSLMAAQYRADAETQAAIAEANAMARERTRQFLGDGHAYSR</sequence>
<dbReference type="InterPro" id="IPR014147">
    <property type="entry name" value="T4SS_TrbJ"/>
</dbReference>
<dbReference type="NCBIfam" id="NF010448">
    <property type="entry name" value="PRK13874.1"/>
    <property type="match status" value="1"/>
</dbReference>
<dbReference type="RefSeq" id="WP_102114244.1">
    <property type="nucleotide sequence ID" value="NZ_BMGN01000010.1"/>
</dbReference>
<dbReference type="EMBL" id="CP025612">
    <property type="protein sequence ID" value="AUN32711.1"/>
    <property type="molecule type" value="Genomic_DNA"/>
</dbReference>
<dbReference type="KEGG" id="ncb:C0V82_20575"/>
<dbReference type="Proteomes" id="UP000234752">
    <property type="component" value="Chromosome eg_2"/>
</dbReference>
<name>A0A2K9NI30_9PROT</name>
<keyword evidence="2" id="KW-1185">Reference proteome</keyword>
<organism evidence="1 2">
    <name type="scientific">Niveispirillum cyanobacteriorum</name>
    <dbReference type="NCBI Taxonomy" id="1612173"/>
    <lineage>
        <taxon>Bacteria</taxon>
        <taxon>Pseudomonadati</taxon>
        <taxon>Pseudomonadota</taxon>
        <taxon>Alphaproteobacteria</taxon>
        <taxon>Rhodospirillales</taxon>
        <taxon>Azospirillaceae</taxon>
        <taxon>Niveispirillum</taxon>
    </lineage>
</organism>
<dbReference type="OrthoDB" id="9807335at2"/>
<accession>A0A2K9NI30</accession>
<proteinExistence type="predicted"/>